<evidence type="ECO:0008006" key="3">
    <source>
        <dbReference type="Google" id="ProtNLM"/>
    </source>
</evidence>
<reference evidence="1 2" key="1">
    <citation type="journal article" date="2018" name="Biotechnol. Biofuels">
        <title>Integrative visual omics of the white-rot fungus Polyporus brumalis exposes the biotechnological potential of its oxidative enzymes for delignifying raw plant biomass.</title>
        <authorList>
            <person name="Miyauchi S."/>
            <person name="Rancon A."/>
            <person name="Drula E."/>
            <person name="Hage H."/>
            <person name="Chaduli D."/>
            <person name="Favel A."/>
            <person name="Grisel S."/>
            <person name="Henrissat B."/>
            <person name="Herpoel-Gimbert I."/>
            <person name="Ruiz-Duenas F.J."/>
            <person name="Chevret D."/>
            <person name="Hainaut M."/>
            <person name="Lin J."/>
            <person name="Wang M."/>
            <person name="Pangilinan J."/>
            <person name="Lipzen A."/>
            <person name="Lesage-Meessen L."/>
            <person name="Navarro D."/>
            <person name="Riley R."/>
            <person name="Grigoriev I.V."/>
            <person name="Zhou S."/>
            <person name="Raouche S."/>
            <person name="Rosso M.N."/>
        </authorList>
    </citation>
    <scope>NUCLEOTIDE SEQUENCE [LARGE SCALE GENOMIC DNA]</scope>
    <source>
        <strain evidence="1 2">BRFM 1820</strain>
    </source>
</reference>
<evidence type="ECO:0000313" key="2">
    <source>
        <dbReference type="Proteomes" id="UP000256964"/>
    </source>
</evidence>
<sequence length="171" mass="18955">LKTYVPAVFSEYMVNLNAICESHGELRRNCTQNAFAGVTFNLGPRVVTYPHLDQANHLCGMCAVTVLGNFDHERGGHVILWDVGLVIQVPPGSTYLIPSAILVHSNVDIGPGETRMSITQYSAGHLFSWVRCGMTTQAKFAQNGQELESGETRWQRGLRLLRKWSAGVQRL</sequence>
<name>A0A371CK00_9APHY</name>
<protein>
    <recommendedName>
        <fullName evidence="3">Prolyl 4-hydroxylase alpha subunit Fe(2+) 2OG dioxygenase domain-containing protein</fullName>
    </recommendedName>
</protein>
<dbReference type="Gene3D" id="3.60.130.30">
    <property type="match status" value="1"/>
</dbReference>
<organism evidence="1 2">
    <name type="scientific">Lentinus brumalis</name>
    <dbReference type="NCBI Taxonomy" id="2498619"/>
    <lineage>
        <taxon>Eukaryota</taxon>
        <taxon>Fungi</taxon>
        <taxon>Dikarya</taxon>
        <taxon>Basidiomycota</taxon>
        <taxon>Agaricomycotina</taxon>
        <taxon>Agaricomycetes</taxon>
        <taxon>Polyporales</taxon>
        <taxon>Polyporaceae</taxon>
        <taxon>Lentinus</taxon>
    </lineage>
</organism>
<proteinExistence type="predicted"/>
<gene>
    <name evidence="1" type="ORF">OH76DRAFT_1366035</name>
</gene>
<dbReference type="Proteomes" id="UP000256964">
    <property type="component" value="Unassembled WGS sequence"/>
</dbReference>
<keyword evidence="2" id="KW-1185">Reference proteome</keyword>
<dbReference type="EMBL" id="KZ857547">
    <property type="protein sequence ID" value="RDX40587.1"/>
    <property type="molecule type" value="Genomic_DNA"/>
</dbReference>
<accession>A0A371CK00</accession>
<dbReference type="OrthoDB" id="2797114at2759"/>
<evidence type="ECO:0000313" key="1">
    <source>
        <dbReference type="EMBL" id="RDX40587.1"/>
    </source>
</evidence>
<dbReference type="AlphaFoldDB" id="A0A371CK00"/>
<feature type="non-terminal residue" evidence="1">
    <location>
        <position position="1"/>
    </location>
</feature>